<comment type="caution">
    <text evidence="4">The sequence shown here is derived from an EMBL/GenBank/DDBJ whole genome shotgun (WGS) entry which is preliminary data.</text>
</comment>
<reference evidence="4" key="1">
    <citation type="journal article" date="2021" name="Open Biol.">
        <title>Shared evolutionary footprints suggest mitochondrial oxidative damage underlies multiple complex I losses in fungi.</title>
        <authorList>
            <person name="Schikora-Tamarit M.A."/>
            <person name="Marcet-Houben M."/>
            <person name="Nosek J."/>
            <person name="Gabaldon T."/>
        </authorList>
    </citation>
    <scope>NUCLEOTIDE SEQUENCE</scope>
    <source>
        <strain evidence="4">CBS6341</strain>
    </source>
</reference>
<dbReference type="PANTHER" id="PTHR10314">
    <property type="entry name" value="CYSTATHIONINE BETA-SYNTHASE"/>
    <property type="match status" value="1"/>
</dbReference>
<dbReference type="Proteomes" id="UP000769528">
    <property type="component" value="Unassembled WGS sequence"/>
</dbReference>
<evidence type="ECO:0000313" key="5">
    <source>
        <dbReference type="Proteomes" id="UP000769528"/>
    </source>
</evidence>
<keyword evidence="2" id="KW-0663">Pyridoxal phosphate</keyword>
<dbReference type="PROSITE" id="PS00165">
    <property type="entry name" value="DEHYDRATASE_SER_THR"/>
    <property type="match status" value="1"/>
</dbReference>
<dbReference type="GO" id="GO:0003824">
    <property type="term" value="F:catalytic activity"/>
    <property type="evidence" value="ECO:0007669"/>
    <property type="project" value="UniProtKB-ARBA"/>
</dbReference>
<dbReference type="InterPro" id="IPR000634">
    <property type="entry name" value="Ser/Thr_deHydtase_PyrdxlP-BS"/>
</dbReference>
<dbReference type="SUPFAM" id="SSF53686">
    <property type="entry name" value="Tryptophan synthase beta subunit-like PLP-dependent enzymes"/>
    <property type="match status" value="1"/>
</dbReference>
<gene>
    <name evidence="4" type="ORF">WICMUC_001953</name>
</gene>
<organism evidence="4 5">
    <name type="scientific">Wickerhamomyces mucosus</name>
    <dbReference type="NCBI Taxonomy" id="1378264"/>
    <lineage>
        <taxon>Eukaryota</taxon>
        <taxon>Fungi</taxon>
        <taxon>Dikarya</taxon>
        <taxon>Ascomycota</taxon>
        <taxon>Saccharomycotina</taxon>
        <taxon>Saccharomycetes</taxon>
        <taxon>Phaffomycetales</taxon>
        <taxon>Wickerhamomycetaceae</taxon>
        <taxon>Wickerhamomyces</taxon>
    </lineage>
</organism>
<dbReference type="InterPro" id="IPR001926">
    <property type="entry name" value="TrpB-like_PALP"/>
</dbReference>
<protein>
    <recommendedName>
        <fullName evidence="3">Tryptophan synthase beta chain-like PALP domain-containing protein</fullName>
    </recommendedName>
</protein>
<evidence type="ECO:0000259" key="3">
    <source>
        <dbReference type="Pfam" id="PF00291"/>
    </source>
</evidence>
<evidence type="ECO:0000256" key="2">
    <source>
        <dbReference type="ARBA" id="ARBA00022898"/>
    </source>
</evidence>
<dbReference type="OrthoDB" id="10259545at2759"/>
<accession>A0A9P8PS08</accession>
<reference evidence="4" key="2">
    <citation type="submission" date="2021-01" db="EMBL/GenBank/DDBJ databases">
        <authorList>
            <person name="Schikora-Tamarit M.A."/>
        </authorList>
    </citation>
    <scope>NUCLEOTIDE SEQUENCE</scope>
    <source>
        <strain evidence="4">CBS6341</strain>
    </source>
</reference>
<evidence type="ECO:0000313" key="4">
    <source>
        <dbReference type="EMBL" id="KAH3677047.1"/>
    </source>
</evidence>
<feature type="domain" description="Tryptophan synthase beta chain-like PALP" evidence="3">
    <location>
        <begin position="17"/>
        <end position="313"/>
    </location>
</feature>
<dbReference type="CDD" id="cd01561">
    <property type="entry name" value="CBS_like"/>
    <property type="match status" value="1"/>
</dbReference>
<dbReference type="InterPro" id="IPR050214">
    <property type="entry name" value="Cys_Synth/Cystath_Beta-Synth"/>
</dbReference>
<dbReference type="GO" id="GO:0030170">
    <property type="term" value="F:pyridoxal phosphate binding"/>
    <property type="evidence" value="ECO:0007669"/>
    <property type="project" value="InterPro"/>
</dbReference>
<dbReference type="Gene3D" id="3.40.50.1100">
    <property type="match status" value="2"/>
</dbReference>
<dbReference type="Pfam" id="PF00291">
    <property type="entry name" value="PALP"/>
    <property type="match status" value="1"/>
</dbReference>
<proteinExistence type="predicted"/>
<dbReference type="InterPro" id="IPR036052">
    <property type="entry name" value="TrpB-like_PALP_sf"/>
</dbReference>
<comment type="cofactor">
    <cofactor evidence="1">
        <name>pyridoxal 5'-phosphate</name>
        <dbReference type="ChEBI" id="CHEBI:597326"/>
    </cofactor>
</comment>
<dbReference type="GO" id="GO:0006520">
    <property type="term" value="P:amino acid metabolic process"/>
    <property type="evidence" value="ECO:0007669"/>
    <property type="project" value="InterPro"/>
</dbReference>
<sequence>MTAADNYPIVTTEQYIEGIGKTHLVKLDQISKEIGRNVYFKAEYENSGTSIKDRAANYLLKDALESGKLTPGGTLAEATAGNTGLSLALLGRTYDPPFKVVLFVPENLVQEKIDLLESLGATVVKGPLVAPDHPEYVNNLAIKYAKETPNTIHVNQMDNLANRRAHYETTGPEIWEQTNGKVDGFVAGAGTGATFGGVVSFLKTKNPNLKAFVADREGSGLYSYVTSKGESWAAEGDSLIEGVGKLALTGQLHDLLDLADGAYRQIDRDVVLQIYELFDQGLDIGASGGLNILSAVQLAKSLPEGSTVVTTVADHAHRYASKLLNKEYLESNGIWEYIPEHLRKYATFTQV</sequence>
<dbReference type="EMBL" id="JAEUBF010000556">
    <property type="protein sequence ID" value="KAH3677047.1"/>
    <property type="molecule type" value="Genomic_DNA"/>
</dbReference>
<name>A0A9P8PS08_9ASCO</name>
<dbReference type="AlphaFoldDB" id="A0A9P8PS08"/>
<keyword evidence="5" id="KW-1185">Reference proteome</keyword>
<evidence type="ECO:0000256" key="1">
    <source>
        <dbReference type="ARBA" id="ARBA00001933"/>
    </source>
</evidence>